<dbReference type="SUPFAM" id="SSF53067">
    <property type="entry name" value="Actin-like ATPase domain"/>
    <property type="match status" value="1"/>
</dbReference>
<dbReference type="Gene3D" id="3.30.1490.300">
    <property type="match status" value="1"/>
</dbReference>
<evidence type="ECO:0000256" key="1">
    <source>
        <dbReference type="SAM" id="MobiDB-lite"/>
    </source>
</evidence>
<name>A0ABT0MMT1_9GAMM</name>
<dbReference type="RefSeq" id="WP_249476238.1">
    <property type="nucleotide sequence ID" value="NZ_JAMBEP010000007.1"/>
</dbReference>
<proteinExistence type="predicted"/>
<keyword evidence="4" id="KW-1185">Reference proteome</keyword>
<organism evidence="3 4">
    <name type="scientific">Luteimonas galliterrae</name>
    <dbReference type="NCBI Taxonomy" id="2940486"/>
    <lineage>
        <taxon>Bacteria</taxon>
        <taxon>Pseudomonadati</taxon>
        <taxon>Pseudomonadota</taxon>
        <taxon>Gammaproteobacteria</taxon>
        <taxon>Lysobacterales</taxon>
        <taxon>Lysobacteraceae</taxon>
        <taxon>Luteimonas</taxon>
    </lineage>
</organism>
<protein>
    <submittedName>
        <fullName evidence="3">PilN domain-containing protein</fullName>
    </submittedName>
</protein>
<dbReference type="InterPro" id="IPR043129">
    <property type="entry name" value="ATPase_NBD"/>
</dbReference>
<dbReference type="PANTHER" id="PTHR40278:SF1">
    <property type="entry name" value="DNA UTILIZATION PROTEIN HOFN"/>
    <property type="match status" value="1"/>
</dbReference>
<evidence type="ECO:0000313" key="4">
    <source>
        <dbReference type="Proteomes" id="UP001431217"/>
    </source>
</evidence>
<dbReference type="InterPro" id="IPR007813">
    <property type="entry name" value="PilN"/>
</dbReference>
<reference evidence="3 4" key="1">
    <citation type="submission" date="2022-05" db="EMBL/GenBank/DDBJ databases">
        <title>Luteimonas sp. SX5, whole genome shotgun sequencing project.</title>
        <authorList>
            <person name="Zhao G."/>
            <person name="Shen L."/>
        </authorList>
    </citation>
    <scope>NUCLEOTIDE SEQUENCE [LARGE SCALE GENOMIC DNA]</scope>
    <source>
        <strain evidence="3 4">SX5</strain>
    </source>
</reference>
<keyword evidence="2" id="KW-1133">Transmembrane helix</keyword>
<sequence>MSALRDSFGRFGARLAPGAGGFFAWWGAALASWLPASWRAVFGLARDRLLLARDGEQLMLRVQTLDGLRELGRVPWPPDADDDALSRLLAPSVAELPRWGLLPASVGLRRRVLLPAAAAERLHDVLAFEIDRQTPFPADAVYFDARVVERRGDGQIQAELVAVPKVALDDALAALGPAASTLAGVDIADEAGRPLQLNLLPAGRRQRAADPSRRWNWMLAVVAVLALAVGLWQILENRNAAADAFEAQVSGHAGDARRVAQQRQQLLDLVEGAAFLERTRVGRPTAIAVVDELSRRLPDGTYLEKLSLEGGQMQLIGFSSEVGELVRQLEGSKLWRSPALSGAVQPDPRTGRDRFTMTAELAIAPEPGKPANARNDDASGDADAQRTR</sequence>
<keyword evidence="2" id="KW-0812">Transmembrane</keyword>
<dbReference type="PANTHER" id="PTHR40278">
    <property type="entry name" value="DNA UTILIZATION PROTEIN HOFN"/>
    <property type="match status" value="1"/>
</dbReference>
<keyword evidence="2" id="KW-0472">Membrane</keyword>
<comment type="caution">
    <text evidence="3">The sequence shown here is derived from an EMBL/GenBank/DDBJ whole genome shotgun (WGS) entry which is preliminary data.</text>
</comment>
<feature type="transmembrane region" description="Helical" evidence="2">
    <location>
        <begin position="215"/>
        <end position="235"/>
    </location>
</feature>
<dbReference type="Pfam" id="PF05137">
    <property type="entry name" value="PilN"/>
    <property type="match status" value="1"/>
</dbReference>
<gene>
    <name evidence="3" type="ORF">M2650_16330</name>
</gene>
<feature type="region of interest" description="Disordered" evidence="1">
    <location>
        <begin position="362"/>
        <end position="388"/>
    </location>
</feature>
<accession>A0ABT0MMT1</accession>
<evidence type="ECO:0000256" key="2">
    <source>
        <dbReference type="SAM" id="Phobius"/>
    </source>
</evidence>
<feature type="transmembrane region" description="Helical" evidence="2">
    <location>
        <begin position="23"/>
        <end position="45"/>
    </location>
</feature>
<dbReference type="Proteomes" id="UP001431217">
    <property type="component" value="Unassembled WGS sequence"/>
</dbReference>
<dbReference type="InterPro" id="IPR052534">
    <property type="entry name" value="Extracell_DNA_Util/SecSys_Comp"/>
</dbReference>
<dbReference type="EMBL" id="JAMBEP010000007">
    <property type="protein sequence ID" value="MCL1636189.1"/>
    <property type="molecule type" value="Genomic_DNA"/>
</dbReference>
<evidence type="ECO:0000313" key="3">
    <source>
        <dbReference type="EMBL" id="MCL1636189.1"/>
    </source>
</evidence>